<evidence type="ECO:0000313" key="3">
    <source>
        <dbReference type="Proteomes" id="UP000028582"/>
    </source>
</evidence>
<dbReference type="PANTHER" id="PTHR31569">
    <property type="entry name" value="SWIM-TYPE DOMAIN-CONTAINING PROTEIN"/>
    <property type="match status" value="1"/>
</dbReference>
<dbReference type="Proteomes" id="UP000028582">
    <property type="component" value="Unassembled WGS sequence"/>
</dbReference>
<comment type="caution">
    <text evidence="2">The sequence shown here is derived from an EMBL/GenBank/DDBJ whole genome shotgun (WGS) entry which is preliminary data.</text>
</comment>
<dbReference type="PANTHER" id="PTHR31569:SF4">
    <property type="entry name" value="SWIM-TYPE DOMAIN-CONTAINING PROTEIN"/>
    <property type="match status" value="1"/>
</dbReference>
<name>A0A081A171_PHYNI</name>
<proteinExistence type="predicted"/>
<dbReference type="EMBL" id="ANJA01002048">
    <property type="protein sequence ID" value="ETO72632.1"/>
    <property type="molecule type" value="Genomic_DNA"/>
</dbReference>
<accession>A0A081A171</accession>
<evidence type="ECO:0000313" key="2">
    <source>
        <dbReference type="EMBL" id="ETO72632.1"/>
    </source>
</evidence>
<feature type="domain" description="ZSWIM1/3 RNaseH-like" evidence="1">
    <location>
        <begin position="103"/>
        <end position="232"/>
    </location>
</feature>
<organism evidence="2 3">
    <name type="scientific">Phytophthora nicotianae P1976</name>
    <dbReference type="NCBI Taxonomy" id="1317066"/>
    <lineage>
        <taxon>Eukaryota</taxon>
        <taxon>Sar</taxon>
        <taxon>Stramenopiles</taxon>
        <taxon>Oomycota</taxon>
        <taxon>Peronosporomycetes</taxon>
        <taxon>Peronosporales</taxon>
        <taxon>Peronosporaceae</taxon>
        <taxon>Phytophthora</taxon>
    </lineage>
</organism>
<dbReference type="InterPro" id="IPR048324">
    <property type="entry name" value="ZSWIM1-3_RNaseH-like"/>
</dbReference>
<reference evidence="2 3" key="1">
    <citation type="submission" date="2013-11" db="EMBL/GenBank/DDBJ databases">
        <title>The Genome Sequence of Phytophthora parasitica P1976.</title>
        <authorList>
            <consortium name="The Broad Institute Genomics Platform"/>
            <person name="Russ C."/>
            <person name="Tyler B."/>
            <person name="Panabieres F."/>
            <person name="Shan W."/>
            <person name="Tripathy S."/>
            <person name="Grunwald N."/>
            <person name="Machado M."/>
            <person name="Johnson C.S."/>
            <person name="Walker B."/>
            <person name="Young S."/>
            <person name="Zeng Q."/>
            <person name="Gargeya S."/>
            <person name="Fitzgerald M."/>
            <person name="Haas B."/>
            <person name="Abouelleil A."/>
            <person name="Allen A.W."/>
            <person name="Alvarado L."/>
            <person name="Arachchi H.M."/>
            <person name="Berlin A.M."/>
            <person name="Chapman S.B."/>
            <person name="Gainer-Dewar J."/>
            <person name="Goldberg J."/>
            <person name="Griggs A."/>
            <person name="Gujja S."/>
            <person name="Hansen M."/>
            <person name="Howarth C."/>
            <person name="Imamovic A."/>
            <person name="Ireland A."/>
            <person name="Larimer J."/>
            <person name="McCowan C."/>
            <person name="Murphy C."/>
            <person name="Pearson M."/>
            <person name="Poon T.W."/>
            <person name="Priest M."/>
            <person name="Roberts A."/>
            <person name="Saif S."/>
            <person name="Shea T."/>
            <person name="Sisk P."/>
            <person name="Sykes S."/>
            <person name="Wortman J."/>
            <person name="Nusbaum C."/>
            <person name="Birren B."/>
        </authorList>
    </citation>
    <scope>NUCLEOTIDE SEQUENCE [LARGE SCALE GENOMIC DNA]</scope>
    <source>
        <strain evidence="2 3">P1976</strain>
    </source>
</reference>
<gene>
    <name evidence="2" type="ORF">F444_11329</name>
</gene>
<protein>
    <recommendedName>
        <fullName evidence="1">ZSWIM1/3 RNaseH-like domain-containing protein</fullName>
    </recommendedName>
</protein>
<dbReference type="Pfam" id="PF21056">
    <property type="entry name" value="ZSWIM1-3_RNaseH-like"/>
    <property type="match status" value="1"/>
</dbReference>
<sequence>MSTNCPVNLSATVSLCLTNATWRINVSTHNRVHNHRLRRGVYENYPATRRVTEPSVRDFVDELVKAGAKPKKFSSIYKIRQQLKAKRRGVGTVEDRLESVLRKFCSVRGNSATIFVDETKTTQTITRQTHQMGRFFEAFPEVVMVASTNGTNAAKYKLFSFMIDDAFGHGSTAGQYVQHALVENESHACMKDAITAFKENNPSWDRIRAFMVAKDFGEISVLQRESPLARVLICHFHLKKYLRTEMSKAIYGGLHGVDVDRVEDSLDMTVKARNKEEYDRGFRASYRSQNTPFLIISFETGTPARKCGLCTGGAMSPTSGITPTTAWGALKDILKPEMELDECVETLHFMQSTAELEYASRFNVLGSRNYHGADEMLLRLAALMSPHAFELVRKEYESYKNGSLSYEVVANFYRPSEDAHNRLRISCGCFDLHVFMLFHADYVASVSPYDVCTGIDG</sequence>
<dbReference type="InterPro" id="IPR052579">
    <property type="entry name" value="Zinc_finger_SWIM"/>
</dbReference>
<dbReference type="AlphaFoldDB" id="A0A081A171"/>
<evidence type="ECO:0000259" key="1">
    <source>
        <dbReference type="Pfam" id="PF21056"/>
    </source>
</evidence>